<organism evidence="3 4">
    <name type="scientific">Aureobasidium pullulans</name>
    <name type="common">Black yeast</name>
    <name type="synonym">Pullularia pullulans</name>
    <dbReference type="NCBI Taxonomy" id="5580"/>
    <lineage>
        <taxon>Eukaryota</taxon>
        <taxon>Fungi</taxon>
        <taxon>Dikarya</taxon>
        <taxon>Ascomycota</taxon>
        <taxon>Pezizomycotina</taxon>
        <taxon>Dothideomycetes</taxon>
        <taxon>Dothideomycetidae</taxon>
        <taxon>Dothideales</taxon>
        <taxon>Saccotheciaceae</taxon>
        <taxon>Aureobasidium</taxon>
    </lineage>
</organism>
<feature type="compositionally biased region" description="Low complexity" evidence="1">
    <location>
        <begin position="247"/>
        <end position="261"/>
    </location>
</feature>
<reference evidence="3 4" key="1">
    <citation type="submission" date="2018-10" db="EMBL/GenBank/DDBJ databases">
        <title>Fifty Aureobasidium pullulans genomes reveal a recombining polyextremotolerant generalist.</title>
        <authorList>
            <person name="Gostincar C."/>
            <person name="Turk M."/>
            <person name="Zajc J."/>
            <person name="Gunde-Cimerman N."/>
        </authorList>
    </citation>
    <scope>NUCLEOTIDE SEQUENCE [LARGE SCALE GENOMIC DNA]</scope>
    <source>
        <strain evidence="3 4">EXF-11318</strain>
    </source>
</reference>
<sequence>MSSPASFAMDMDASQTPGNPFLDIPTRPMRVKVLYTFDNDNKTNCLARFPDILHVPTVPIDENTQIGVIELRTCIRAIVSASPELVSRLTQGDFTIYAYDYSEYETPLVGQGMLSSVLAAASPTPTAPAYQSKTMITGRVCKNIMGLFSNGVKETLEVKLRLVPVPKPVQGDFIKSMEIYRNLNPAMSAGFDPNAWSASFSQSGFSLGAPFEEGHTPTQMRQDMPDHDMMSFQRPRQGSNASFHGQPSFSGPTPSYSGPPSRVNSPAMNQSGPQTYPAENIARPSSRMSMQSEMHHERRGSMAGSEQYQEEGPARKRVKVTQADWRGKSTFGGPSDSLRVTASTAASIRVHKPVAMRPGMMGNSLEPPPRVPTPVPQINLPGSRPNAGSILRRESSLARTQTYNSPYDPTPSCLPPPSDSAMSSPEDAVTDHVGITPTEFPSSPPLLPEPSSPGLPSFSRPADSGYMSSAFECHDDDDDRSVCEEDMQIAAQYRPRTQAPPSGLSFIEQTPGPPELLPTRMQMSNNGKMDDAAAAAQAELSRKKARNAVLAQNSRRNSVALPPKPQLQSNKPSMARSASMIVRSDAASPAPTDLKAPRSGSGAQRKKNIQDKLQKSIENGEMPPFCGHCGAIETPTWRHLFVKTVVGSPDDMDLESENVTIGIEVLDRNPDTQRSIKYRIIKSMRKTKDSQEQTIGFDTMQVCNRKSSGSTVYDQPLTKVACGLWFNKFKVMRPADKWVKKQAVSRKKQQRKAMPPAGPSEPQSDYFVDQPSALYTDAVQPEDDNDNDNDNDSRSSEERTSEETAPPANRPRASSMQPQPKHDENEKQWTGPELDAALHRAIQSSPARFVGSQESPIEVEAELTPRPTRRLLFPSPRERNGQMKTLDDLALPGAKPQSSTIIEMAFVEEPNKENLPPRDEDDDLAHLFECSPNVFKTPRKTPEKNAIHHQDTLLKTPTPSRSSLRTVARNTRTPSGNQGSTFLPTFSSAEAKNLFPTTPSRWANLSSPSRNQMTPFTRQLTQLLSDAHHEAPFLSPGRQFEFSDAMPTFMTPGRSLDFNFDDFDMMNVDISAGVTSNPNGNNSLANTAITDATSALHATTTDAPVEHNTTTTTT</sequence>
<gene>
    <name evidence="3" type="ORF">D6D24_03645</name>
</gene>
<protein>
    <recommendedName>
        <fullName evidence="2">Ams2/SPT21 N-terminal domain-containing protein</fullName>
    </recommendedName>
</protein>
<dbReference type="EMBL" id="QZAJ01000097">
    <property type="protein sequence ID" value="THW17921.1"/>
    <property type="molecule type" value="Genomic_DNA"/>
</dbReference>
<dbReference type="InterPro" id="IPR013088">
    <property type="entry name" value="Znf_NHR/GATA"/>
</dbReference>
<feature type="compositionally biased region" description="Polar residues" evidence="1">
    <location>
        <begin position="234"/>
        <end position="245"/>
    </location>
</feature>
<dbReference type="Proteomes" id="UP000308014">
    <property type="component" value="Unassembled WGS sequence"/>
</dbReference>
<feature type="domain" description="Ams2/SPT21 N-terminal" evidence="2">
    <location>
        <begin position="24"/>
        <end position="165"/>
    </location>
</feature>
<feature type="region of interest" description="Disordered" evidence="1">
    <location>
        <begin position="207"/>
        <end position="318"/>
    </location>
</feature>
<dbReference type="GO" id="GO:0000183">
    <property type="term" value="P:rDNA heterochromatin formation"/>
    <property type="evidence" value="ECO:0007669"/>
    <property type="project" value="TreeGrafter"/>
</dbReference>
<dbReference type="GO" id="GO:0006357">
    <property type="term" value="P:regulation of transcription by RNA polymerase II"/>
    <property type="evidence" value="ECO:0007669"/>
    <property type="project" value="TreeGrafter"/>
</dbReference>
<dbReference type="PROSITE" id="PS00018">
    <property type="entry name" value="EF_HAND_1"/>
    <property type="match status" value="1"/>
</dbReference>
<name>A0A4S8W0P5_AURPU</name>
<evidence type="ECO:0000313" key="4">
    <source>
        <dbReference type="Proteomes" id="UP000308014"/>
    </source>
</evidence>
<dbReference type="PANTHER" id="PTHR39147:SF1">
    <property type="entry name" value="PROTEIN SPT21"/>
    <property type="match status" value="1"/>
</dbReference>
<evidence type="ECO:0000259" key="2">
    <source>
        <dbReference type="Pfam" id="PF25823"/>
    </source>
</evidence>
<dbReference type="InterPro" id="IPR042403">
    <property type="entry name" value="Spt21/Ams2"/>
</dbReference>
<dbReference type="Gene3D" id="3.30.50.10">
    <property type="entry name" value="Erythroid Transcription Factor GATA-1, subunit A"/>
    <property type="match status" value="1"/>
</dbReference>
<feature type="region of interest" description="Disordered" evidence="1">
    <location>
        <begin position="404"/>
        <end position="456"/>
    </location>
</feature>
<dbReference type="InterPro" id="IPR057725">
    <property type="entry name" value="Ams2-SPT21_N"/>
</dbReference>
<dbReference type="InterPro" id="IPR018247">
    <property type="entry name" value="EF_Hand_1_Ca_BS"/>
</dbReference>
<feature type="region of interest" description="Disordered" evidence="1">
    <location>
        <begin position="934"/>
        <end position="983"/>
    </location>
</feature>
<dbReference type="PANTHER" id="PTHR39147">
    <property type="entry name" value="PROTEIN SPT21"/>
    <property type="match status" value="1"/>
</dbReference>
<feature type="region of interest" description="Disordered" evidence="1">
    <location>
        <begin position="523"/>
        <end position="609"/>
    </location>
</feature>
<feature type="compositionally biased region" description="Pro residues" evidence="1">
    <location>
        <begin position="408"/>
        <end position="418"/>
    </location>
</feature>
<feature type="compositionally biased region" description="Acidic residues" evidence="1">
    <location>
        <begin position="780"/>
        <end position="790"/>
    </location>
</feature>
<feature type="compositionally biased region" description="Polar residues" evidence="1">
    <location>
        <begin position="262"/>
        <end position="274"/>
    </location>
</feature>
<comment type="caution">
    <text evidence="3">The sequence shown here is derived from an EMBL/GenBank/DDBJ whole genome shotgun (WGS) entry which is preliminary data.</text>
</comment>
<feature type="compositionally biased region" description="Polar residues" evidence="1">
    <location>
        <begin position="953"/>
        <end position="983"/>
    </location>
</feature>
<feature type="compositionally biased region" description="Basic and acidic residues" evidence="1">
    <location>
        <begin position="940"/>
        <end position="952"/>
    </location>
</feature>
<dbReference type="AlphaFoldDB" id="A0A4S8W0P5"/>
<dbReference type="GO" id="GO:0030466">
    <property type="term" value="P:silent mating-type cassette heterochromatin formation"/>
    <property type="evidence" value="ECO:0007669"/>
    <property type="project" value="TreeGrafter"/>
</dbReference>
<feature type="compositionally biased region" description="Pro residues" evidence="1">
    <location>
        <begin position="442"/>
        <end position="453"/>
    </location>
</feature>
<feature type="region of interest" description="Disordered" evidence="1">
    <location>
        <begin position="738"/>
        <end position="827"/>
    </location>
</feature>
<dbReference type="GO" id="GO:0008270">
    <property type="term" value="F:zinc ion binding"/>
    <property type="evidence" value="ECO:0007669"/>
    <property type="project" value="InterPro"/>
</dbReference>
<dbReference type="Pfam" id="PF25823">
    <property type="entry name" value="Ams2-SPT21_N"/>
    <property type="match status" value="1"/>
</dbReference>
<accession>A0A4S8W0P5</accession>
<proteinExistence type="predicted"/>
<evidence type="ECO:0000256" key="1">
    <source>
        <dbReference type="SAM" id="MobiDB-lite"/>
    </source>
</evidence>
<feature type="region of interest" description="Disordered" evidence="1">
    <location>
        <begin position="1"/>
        <end position="21"/>
    </location>
</feature>
<feature type="compositionally biased region" description="Basic and acidic residues" evidence="1">
    <location>
        <begin position="791"/>
        <end position="802"/>
    </location>
</feature>
<evidence type="ECO:0000313" key="3">
    <source>
        <dbReference type="EMBL" id="THW17921.1"/>
    </source>
</evidence>